<gene>
    <name evidence="4" type="ORF">SPAPADRAFT_66879</name>
</gene>
<reference evidence="4 5" key="1">
    <citation type="journal article" date="2011" name="Proc. Natl. Acad. Sci. U.S.A.">
        <title>Comparative genomics of xylose-fermenting fungi for enhanced biofuel production.</title>
        <authorList>
            <person name="Wohlbach D.J."/>
            <person name="Kuo A."/>
            <person name="Sato T.K."/>
            <person name="Potts K.M."/>
            <person name="Salamov A.A."/>
            <person name="LaButti K.M."/>
            <person name="Sun H."/>
            <person name="Clum A."/>
            <person name="Pangilinan J.L."/>
            <person name="Lindquist E.A."/>
            <person name="Lucas S."/>
            <person name="Lapidus A."/>
            <person name="Jin M."/>
            <person name="Gunawan C."/>
            <person name="Balan V."/>
            <person name="Dale B.E."/>
            <person name="Jeffries T.W."/>
            <person name="Zinkel R."/>
            <person name="Barry K.W."/>
            <person name="Grigoriev I.V."/>
            <person name="Gasch A.P."/>
        </authorList>
    </citation>
    <scope>NUCLEOTIDE SEQUENCE [LARGE SCALE GENOMIC DNA]</scope>
    <source>
        <strain evidence="5">NRRL Y-27907 / 11-Y1</strain>
    </source>
</reference>
<dbReference type="HOGENOM" id="CLU_015850_0_0_1"/>
<organism evidence="5">
    <name type="scientific">Spathaspora passalidarum (strain NRRL Y-27907 / 11-Y1)</name>
    <dbReference type="NCBI Taxonomy" id="619300"/>
    <lineage>
        <taxon>Eukaryota</taxon>
        <taxon>Fungi</taxon>
        <taxon>Dikarya</taxon>
        <taxon>Ascomycota</taxon>
        <taxon>Saccharomycotina</taxon>
        <taxon>Pichiomycetes</taxon>
        <taxon>Debaryomycetaceae</taxon>
        <taxon>Spathaspora</taxon>
    </lineage>
</organism>
<accession>G3APS1</accession>
<dbReference type="RefSeq" id="XP_007375518.1">
    <property type="nucleotide sequence ID" value="XM_007375456.1"/>
</dbReference>
<keyword evidence="1" id="KW-0863">Zinc-finger</keyword>
<feature type="compositionally biased region" description="Acidic residues" evidence="2">
    <location>
        <begin position="319"/>
        <end position="328"/>
    </location>
</feature>
<dbReference type="PANTHER" id="PTHR39147">
    <property type="entry name" value="PROTEIN SPT21"/>
    <property type="match status" value="1"/>
</dbReference>
<dbReference type="Pfam" id="PF25823">
    <property type="entry name" value="Ams2-SPT21_N"/>
    <property type="match status" value="1"/>
</dbReference>
<keyword evidence="5" id="KW-1185">Reference proteome</keyword>
<dbReference type="KEGG" id="spaa:SPAPADRAFT_66879"/>
<keyword evidence="1" id="KW-0479">Metal-binding</keyword>
<dbReference type="InterPro" id="IPR057725">
    <property type="entry name" value="Ams2-SPT21_N"/>
</dbReference>
<feature type="compositionally biased region" description="Polar residues" evidence="2">
    <location>
        <begin position="180"/>
        <end position="189"/>
    </location>
</feature>
<evidence type="ECO:0000313" key="4">
    <source>
        <dbReference type="EMBL" id="EGW32242.1"/>
    </source>
</evidence>
<dbReference type="InterPro" id="IPR000679">
    <property type="entry name" value="Znf_GATA"/>
</dbReference>
<dbReference type="GO" id="GO:0000183">
    <property type="term" value="P:rDNA heterochromatin formation"/>
    <property type="evidence" value="ECO:0007669"/>
    <property type="project" value="TreeGrafter"/>
</dbReference>
<dbReference type="OrthoDB" id="3199820at2759"/>
<feature type="region of interest" description="Disordered" evidence="2">
    <location>
        <begin position="260"/>
        <end position="362"/>
    </location>
</feature>
<feature type="domain" description="GATA-type" evidence="3">
    <location>
        <begin position="435"/>
        <end position="464"/>
    </location>
</feature>
<name>G3APS1_SPAPN</name>
<feature type="region of interest" description="Disordered" evidence="2">
    <location>
        <begin position="535"/>
        <end position="554"/>
    </location>
</feature>
<sequence length="671" mass="76033">MTDENNDNHQRMQIKVLYSFNNNPTVFLSRSKSQYSVKTIDLPSTSDDETITLGAFDLRHCISQILNHSPENFHLHNEDYAVYYKDLTEQPDEPFVAQGSLTSLVNSKDKTLVPGRVCRNLSASFLFGDKSSVASLTLEIRLKLHTVEKSDSQQFAKPQQQSQQQQQQQQQQTRKRPNETHNQYQNTHQHPPKRTFNHHVDNTAAAKATRTKSLPIFTPLPPTPRQATIMNSDRSNVPSRYDSKSVQDRFKSAPFLQERVIDKPLPNSRSRYPSAMRTRSMVHQPIPAISSPIEEEGDSSDPEYKPGELEQSKNGNNSDDSDDNDSDEPSPYTPQQPPYNDEKVGEENTNLNPNPSSSFQSLPDLEELDSKRTHTISRSKLPHNHGLICTNPTCATNESITWRYFETSSATAPKILAMRNSSEFDKRHYEGMFGPLCNACYLFLRNKGFMRPEPVVKKYLQQQKYKEKPTNTTTTNANTNTTSSSLDAIAQRRSSQIKPMDINDIMSQLNSFGGPLTDIDPVISPPVMATKSNTRVINMDPTPNPVDDHSDEDKENIAPPSNGMDDFESILAFNHSSPWISSLFEKDELTPVDMVDHHPNFPPMKTFKNNTTSLDNNLARIVPNMPSSPYNSDEITWTASDNKGSTPTTEFYSNDDKMYHHEVIEEEKEQV</sequence>
<dbReference type="Proteomes" id="UP000000709">
    <property type="component" value="Unassembled WGS sequence"/>
</dbReference>
<dbReference type="GO" id="GO:0008270">
    <property type="term" value="F:zinc ion binding"/>
    <property type="evidence" value="ECO:0007669"/>
    <property type="project" value="UniProtKB-KW"/>
</dbReference>
<evidence type="ECO:0000256" key="2">
    <source>
        <dbReference type="SAM" id="MobiDB-lite"/>
    </source>
</evidence>
<dbReference type="SUPFAM" id="SSF57716">
    <property type="entry name" value="Glucocorticoid receptor-like (DNA-binding domain)"/>
    <property type="match status" value="1"/>
</dbReference>
<dbReference type="AlphaFoldDB" id="G3APS1"/>
<dbReference type="Gene3D" id="3.30.50.10">
    <property type="entry name" value="Erythroid Transcription Factor GATA-1, subunit A"/>
    <property type="match status" value="1"/>
</dbReference>
<evidence type="ECO:0000313" key="5">
    <source>
        <dbReference type="Proteomes" id="UP000000709"/>
    </source>
</evidence>
<dbReference type="PROSITE" id="PS50114">
    <property type="entry name" value="GATA_ZN_FINGER_2"/>
    <property type="match status" value="1"/>
</dbReference>
<dbReference type="PANTHER" id="PTHR39147:SF1">
    <property type="entry name" value="PROTEIN SPT21"/>
    <property type="match status" value="1"/>
</dbReference>
<feature type="compositionally biased region" description="Low complexity" evidence="2">
    <location>
        <begin position="159"/>
        <end position="172"/>
    </location>
</feature>
<evidence type="ECO:0000256" key="1">
    <source>
        <dbReference type="PROSITE-ProRule" id="PRU00094"/>
    </source>
</evidence>
<dbReference type="eggNOG" id="ENOG502S9RP">
    <property type="taxonomic scope" value="Eukaryota"/>
</dbReference>
<feature type="region of interest" description="Disordered" evidence="2">
    <location>
        <begin position="151"/>
        <end position="248"/>
    </location>
</feature>
<evidence type="ECO:0000259" key="3">
    <source>
        <dbReference type="PROSITE" id="PS50114"/>
    </source>
</evidence>
<dbReference type="OMA" id="QQPPYKP"/>
<feature type="region of interest" description="Disordered" evidence="2">
    <location>
        <begin position="463"/>
        <end position="482"/>
    </location>
</feature>
<feature type="compositionally biased region" description="Polar residues" evidence="2">
    <location>
        <begin position="225"/>
        <end position="238"/>
    </location>
</feature>
<dbReference type="GO" id="GO:0006357">
    <property type="term" value="P:regulation of transcription by RNA polymerase II"/>
    <property type="evidence" value="ECO:0007669"/>
    <property type="project" value="TreeGrafter"/>
</dbReference>
<feature type="compositionally biased region" description="Polar residues" evidence="2">
    <location>
        <begin position="347"/>
        <end position="361"/>
    </location>
</feature>
<dbReference type="GO" id="GO:0030466">
    <property type="term" value="P:silent mating-type cassette heterochromatin formation"/>
    <property type="evidence" value="ECO:0007669"/>
    <property type="project" value="TreeGrafter"/>
</dbReference>
<dbReference type="GeneID" id="18875124"/>
<dbReference type="InParanoid" id="G3APS1"/>
<feature type="compositionally biased region" description="Basic and acidic residues" evidence="2">
    <location>
        <begin position="302"/>
        <end position="311"/>
    </location>
</feature>
<dbReference type="EMBL" id="GL996502">
    <property type="protein sequence ID" value="EGW32242.1"/>
    <property type="molecule type" value="Genomic_DNA"/>
</dbReference>
<dbReference type="InterPro" id="IPR013088">
    <property type="entry name" value="Znf_NHR/GATA"/>
</dbReference>
<proteinExistence type="predicted"/>
<dbReference type="InterPro" id="IPR042403">
    <property type="entry name" value="Spt21/Ams2"/>
</dbReference>
<keyword evidence="1" id="KW-0862">Zinc</keyword>
<dbReference type="GO" id="GO:0043565">
    <property type="term" value="F:sequence-specific DNA binding"/>
    <property type="evidence" value="ECO:0007669"/>
    <property type="project" value="InterPro"/>
</dbReference>
<protein>
    <recommendedName>
        <fullName evidence="3">GATA-type domain-containing protein</fullName>
    </recommendedName>
</protein>
<feature type="compositionally biased region" description="Low complexity" evidence="2">
    <location>
        <begin position="470"/>
        <end position="482"/>
    </location>
</feature>